<evidence type="ECO:0000259" key="2">
    <source>
        <dbReference type="PROSITE" id="PS50234"/>
    </source>
</evidence>
<evidence type="ECO:0000256" key="1">
    <source>
        <dbReference type="SAM" id="MobiDB-lite"/>
    </source>
</evidence>
<organism evidence="3 4">
    <name type="scientific">Rhodoplanes serenus</name>
    <dbReference type="NCBI Taxonomy" id="200615"/>
    <lineage>
        <taxon>Bacteria</taxon>
        <taxon>Pseudomonadati</taxon>
        <taxon>Pseudomonadota</taxon>
        <taxon>Alphaproteobacteria</taxon>
        <taxon>Hyphomicrobiales</taxon>
        <taxon>Nitrobacteraceae</taxon>
        <taxon>Rhodoplanes</taxon>
    </lineage>
</organism>
<dbReference type="PANTHER" id="PTHR10579:SF43">
    <property type="entry name" value="ZINC FINGER (C3HC4-TYPE RING FINGER) FAMILY PROTEIN"/>
    <property type="match status" value="1"/>
</dbReference>
<evidence type="ECO:0000313" key="4">
    <source>
        <dbReference type="Proteomes" id="UP000438991"/>
    </source>
</evidence>
<comment type="caution">
    <text evidence="3">The sequence shown here is derived from an EMBL/GenBank/DDBJ whole genome shotgun (WGS) entry which is preliminary data.</text>
</comment>
<dbReference type="SMART" id="SM00327">
    <property type="entry name" value="VWA"/>
    <property type="match status" value="1"/>
</dbReference>
<name>A0A9X4XQ34_9BRAD</name>
<gene>
    <name evidence="3" type="ORF">GJ689_19385</name>
</gene>
<dbReference type="InterPro" id="IPR051266">
    <property type="entry name" value="CLCR"/>
</dbReference>
<dbReference type="SUPFAM" id="SSF53300">
    <property type="entry name" value="vWA-like"/>
    <property type="match status" value="1"/>
</dbReference>
<dbReference type="EMBL" id="WNKV01000016">
    <property type="protein sequence ID" value="MTW18369.1"/>
    <property type="molecule type" value="Genomic_DNA"/>
</dbReference>
<dbReference type="InterPro" id="IPR036465">
    <property type="entry name" value="vWFA_dom_sf"/>
</dbReference>
<dbReference type="Pfam" id="PF00092">
    <property type="entry name" value="VWA"/>
    <property type="match status" value="1"/>
</dbReference>
<dbReference type="InterPro" id="IPR002035">
    <property type="entry name" value="VWF_A"/>
</dbReference>
<feature type="compositionally biased region" description="Basic residues" evidence="1">
    <location>
        <begin position="1"/>
        <end position="29"/>
    </location>
</feature>
<reference evidence="3 4" key="1">
    <citation type="submission" date="2019-11" db="EMBL/GenBank/DDBJ databases">
        <title>Whole-genome sequence of Rhodoplanes serenus DSM 18633, type strain.</title>
        <authorList>
            <person name="Kyndt J.A."/>
            <person name="Meyer T.E."/>
        </authorList>
    </citation>
    <scope>NUCLEOTIDE SEQUENCE [LARGE SCALE GENOMIC DNA]</scope>
    <source>
        <strain evidence="3 4">DSM 18633</strain>
    </source>
</reference>
<proteinExistence type="predicted"/>
<dbReference type="Gene3D" id="3.40.50.410">
    <property type="entry name" value="von Willebrand factor, type A domain"/>
    <property type="match status" value="1"/>
</dbReference>
<dbReference type="AlphaFoldDB" id="A0A9X4XQ34"/>
<sequence length="483" mass="51883">MAPHPSHPRRRADRPRSARRRTAHAPRALRRSDPRHPAREGPMTYTTSLNLTAGLDRALAWHEGGSVRYLVADLSAAGETARREVPALNLALAVDISGSMAGDKIEAARRAALAVVEALTAQDRLSLVAFDDKTELLLDARPMDDAGRAAAASAIRGLTDRGSTNLFDGWLLAAERVATAMAADPAASHRVLLLSDGHANDGLTDRNEIAGHVGALLERGVLTSALGIGDGYDEQLLGAIAETGGGSLHDAAGGTEVAEVVLGELQEGRAALLERVTLRVSVPAELRAELVGSWAQAASPGVLEVMVGKLLPGQTKRVVVRLHCLAGEPRMVLLLGISAGGTLPAGGEPIEARAVDVELRLARGADNNAQPRDRDRTLAVVQAWTADVLRSAVRMNRDGDRRAATHYLERQLRWLEPYARGVPGTETLVAELVLVQRRIGEEWDERTRKEVYSASMKRARYEKDLRAAPPVSITERFSRPPGR</sequence>
<evidence type="ECO:0000313" key="3">
    <source>
        <dbReference type="EMBL" id="MTW18369.1"/>
    </source>
</evidence>
<dbReference type="PANTHER" id="PTHR10579">
    <property type="entry name" value="CALCIUM-ACTIVATED CHLORIDE CHANNEL REGULATOR"/>
    <property type="match status" value="1"/>
</dbReference>
<dbReference type="Proteomes" id="UP000438991">
    <property type="component" value="Unassembled WGS sequence"/>
</dbReference>
<dbReference type="PROSITE" id="PS50234">
    <property type="entry name" value="VWFA"/>
    <property type="match status" value="1"/>
</dbReference>
<feature type="domain" description="VWFA" evidence="2">
    <location>
        <begin position="89"/>
        <end position="276"/>
    </location>
</feature>
<feature type="region of interest" description="Disordered" evidence="1">
    <location>
        <begin position="1"/>
        <end position="45"/>
    </location>
</feature>
<protein>
    <submittedName>
        <fullName evidence="3">VWA domain-containing protein</fullName>
    </submittedName>
</protein>
<feature type="compositionally biased region" description="Basic and acidic residues" evidence="1">
    <location>
        <begin position="30"/>
        <end position="39"/>
    </location>
</feature>
<accession>A0A9X4XQ34</accession>